<dbReference type="GO" id="GO:0005829">
    <property type="term" value="C:cytosol"/>
    <property type="evidence" value="ECO:0007669"/>
    <property type="project" value="TreeGrafter"/>
</dbReference>
<keyword evidence="2" id="KW-0963">Cytoplasm</keyword>
<name>A0A382G238_9ZZZZ</name>
<protein>
    <recommendedName>
        <fullName evidence="11">Transcriptional regulator ycf27</fullName>
    </recommendedName>
</protein>
<dbReference type="PROSITE" id="PS51755">
    <property type="entry name" value="OMPR_PHOB"/>
    <property type="match status" value="1"/>
</dbReference>
<dbReference type="PROSITE" id="PS50110">
    <property type="entry name" value="RESPONSE_REGULATORY"/>
    <property type="match status" value="1"/>
</dbReference>
<evidence type="ECO:0000313" key="10">
    <source>
        <dbReference type="EMBL" id="SVB68855.1"/>
    </source>
</evidence>
<dbReference type="PANTHER" id="PTHR48111">
    <property type="entry name" value="REGULATOR OF RPOS"/>
    <property type="match status" value="1"/>
</dbReference>
<evidence type="ECO:0000259" key="8">
    <source>
        <dbReference type="PROSITE" id="PS50110"/>
    </source>
</evidence>
<dbReference type="Gene3D" id="3.40.50.2300">
    <property type="match status" value="1"/>
</dbReference>
<dbReference type="EMBL" id="UINC01052938">
    <property type="protein sequence ID" value="SVB68855.1"/>
    <property type="molecule type" value="Genomic_DNA"/>
</dbReference>
<evidence type="ECO:0008006" key="11">
    <source>
        <dbReference type="Google" id="ProtNLM"/>
    </source>
</evidence>
<evidence type="ECO:0000256" key="4">
    <source>
        <dbReference type="ARBA" id="ARBA00023012"/>
    </source>
</evidence>
<dbReference type="InterPro" id="IPR001789">
    <property type="entry name" value="Sig_transdc_resp-reg_receiver"/>
</dbReference>
<keyword evidence="7" id="KW-0804">Transcription</keyword>
<evidence type="ECO:0000256" key="7">
    <source>
        <dbReference type="ARBA" id="ARBA00023163"/>
    </source>
</evidence>
<organism evidence="10">
    <name type="scientific">marine metagenome</name>
    <dbReference type="NCBI Taxonomy" id="408172"/>
    <lineage>
        <taxon>unclassified sequences</taxon>
        <taxon>metagenomes</taxon>
        <taxon>ecological metagenomes</taxon>
    </lineage>
</organism>
<dbReference type="CDD" id="cd00383">
    <property type="entry name" value="trans_reg_C"/>
    <property type="match status" value="1"/>
</dbReference>
<dbReference type="SMART" id="SM00448">
    <property type="entry name" value="REC"/>
    <property type="match status" value="1"/>
</dbReference>
<reference evidence="10" key="1">
    <citation type="submission" date="2018-05" db="EMBL/GenBank/DDBJ databases">
        <authorList>
            <person name="Lanie J.A."/>
            <person name="Ng W.-L."/>
            <person name="Kazmierczak K.M."/>
            <person name="Andrzejewski T.M."/>
            <person name="Davidsen T.M."/>
            <person name="Wayne K.J."/>
            <person name="Tettelin H."/>
            <person name="Glass J.I."/>
            <person name="Rusch D."/>
            <person name="Podicherti R."/>
            <person name="Tsui H.-C.T."/>
            <person name="Winkler M.E."/>
        </authorList>
    </citation>
    <scope>NUCLEOTIDE SEQUENCE</scope>
</reference>
<proteinExistence type="predicted"/>
<feature type="domain" description="Response regulatory" evidence="8">
    <location>
        <begin position="3"/>
        <end position="116"/>
    </location>
</feature>
<keyword evidence="6" id="KW-0238">DNA-binding</keyword>
<evidence type="ECO:0000256" key="5">
    <source>
        <dbReference type="ARBA" id="ARBA00023015"/>
    </source>
</evidence>
<evidence type="ECO:0000256" key="1">
    <source>
        <dbReference type="ARBA" id="ARBA00004496"/>
    </source>
</evidence>
<dbReference type="InterPro" id="IPR001867">
    <property type="entry name" value="OmpR/PhoB-type_DNA-bd"/>
</dbReference>
<dbReference type="GO" id="GO:0000976">
    <property type="term" value="F:transcription cis-regulatory region binding"/>
    <property type="evidence" value="ECO:0007669"/>
    <property type="project" value="TreeGrafter"/>
</dbReference>
<feature type="domain" description="OmpR/PhoB-type" evidence="9">
    <location>
        <begin position="124"/>
        <end position="223"/>
    </location>
</feature>
<dbReference type="PANTHER" id="PTHR48111:SF39">
    <property type="entry name" value="TRANSCRIPTIONAL REGULATORY PROTEIN CPXR"/>
    <property type="match status" value="1"/>
</dbReference>
<keyword evidence="4" id="KW-0902">Two-component regulatory system</keyword>
<evidence type="ECO:0000256" key="3">
    <source>
        <dbReference type="ARBA" id="ARBA00022553"/>
    </source>
</evidence>
<evidence type="ECO:0000259" key="9">
    <source>
        <dbReference type="PROSITE" id="PS51755"/>
    </source>
</evidence>
<dbReference type="InterPro" id="IPR039420">
    <property type="entry name" value="WalR-like"/>
</dbReference>
<dbReference type="FunFam" id="3.40.50.2300:FF:000001">
    <property type="entry name" value="DNA-binding response regulator PhoB"/>
    <property type="match status" value="1"/>
</dbReference>
<evidence type="ECO:0000256" key="6">
    <source>
        <dbReference type="ARBA" id="ARBA00023125"/>
    </source>
</evidence>
<dbReference type="GO" id="GO:0000156">
    <property type="term" value="F:phosphorelay response regulator activity"/>
    <property type="evidence" value="ECO:0007669"/>
    <property type="project" value="TreeGrafter"/>
</dbReference>
<comment type="subcellular location">
    <subcellularLocation>
        <location evidence="1">Cytoplasm</location>
    </subcellularLocation>
</comment>
<dbReference type="Gene3D" id="6.10.250.690">
    <property type="match status" value="1"/>
</dbReference>
<dbReference type="FunFam" id="1.10.10.10:FF:000099">
    <property type="entry name" value="Two-component system response regulator TorR"/>
    <property type="match status" value="1"/>
</dbReference>
<keyword evidence="3" id="KW-0597">Phosphoprotein</keyword>
<sequence length="231" mass="26451">MLKALLIDDDAKLANLLGNYLTKFEIELNSTTKPTQALELIAEHQPDLVILDVMMPKMDGFEVCSGIRKKHKIPIIMLSARGESFDRIKGLDMGADDYIAKPFEPRELVARIHSLLRRVTDEGEDRYRQDVFEVNAIRREISMDGQILSLTNMEFELLELLLASPSTLFSRDDILKHLRGIEAKIFSRSIDILISRLRQKIEANPKEPKFIKTIWGKGYMLLPRNEATLEA</sequence>
<gene>
    <name evidence="10" type="ORF">METZ01_LOCUS221709</name>
</gene>
<dbReference type="InterPro" id="IPR036388">
    <property type="entry name" value="WH-like_DNA-bd_sf"/>
</dbReference>
<dbReference type="SUPFAM" id="SSF52172">
    <property type="entry name" value="CheY-like"/>
    <property type="match status" value="1"/>
</dbReference>
<dbReference type="AlphaFoldDB" id="A0A382G238"/>
<dbReference type="GO" id="GO:0006355">
    <property type="term" value="P:regulation of DNA-templated transcription"/>
    <property type="evidence" value="ECO:0007669"/>
    <property type="project" value="InterPro"/>
</dbReference>
<dbReference type="Pfam" id="PF00072">
    <property type="entry name" value="Response_reg"/>
    <property type="match status" value="1"/>
</dbReference>
<dbReference type="Gene3D" id="1.10.10.10">
    <property type="entry name" value="Winged helix-like DNA-binding domain superfamily/Winged helix DNA-binding domain"/>
    <property type="match status" value="1"/>
</dbReference>
<dbReference type="Pfam" id="PF00486">
    <property type="entry name" value="Trans_reg_C"/>
    <property type="match status" value="1"/>
</dbReference>
<accession>A0A382G238</accession>
<dbReference type="SMART" id="SM00862">
    <property type="entry name" value="Trans_reg_C"/>
    <property type="match status" value="1"/>
</dbReference>
<dbReference type="InterPro" id="IPR011006">
    <property type="entry name" value="CheY-like_superfamily"/>
</dbReference>
<dbReference type="GO" id="GO:0032993">
    <property type="term" value="C:protein-DNA complex"/>
    <property type="evidence" value="ECO:0007669"/>
    <property type="project" value="TreeGrafter"/>
</dbReference>
<keyword evidence="5" id="KW-0805">Transcription regulation</keyword>
<evidence type="ECO:0000256" key="2">
    <source>
        <dbReference type="ARBA" id="ARBA00022490"/>
    </source>
</evidence>